<dbReference type="GO" id="GO:0006355">
    <property type="term" value="P:regulation of DNA-templated transcription"/>
    <property type="evidence" value="ECO:0000318"/>
    <property type="project" value="GO_Central"/>
</dbReference>
<dbReference type="InParanoid" id="A2DZR2"/>
<sequence length="257" mass="29913">MNVNLPIQQNILYPQAKTGHHQFGSNQSGGWPSIDKPSGAIRHKFTKAEDELLKSLVEKYGEANWVVVSAQMKTRSPRQCRERYKNYLSPKIQNGPWTPEEEALLVEKVKEFGQRWANIAVFFEPRSDVNVKNHWTAMVNRQIRERNALVKKSLVGLLPEAANMLVYQRQNFAHLPIPQYQPMQQIIPQTMLQVQPQPKIVQQPPSPKKEDCPIFNPTEQQQANSNANMEWFDQDIPDWYPEKESQSLHEKNDFVWE</sequence>
<reference evidence="4" key="1">
    <citation type="submission" date="2006-10" db="EMBL/GenBank/DDBJ databases">
        <authorList>
            <person name="Amadeo P."/>
            <person name="Zhao Q."/>
            <person name="Wortman J."/>
            <person name="Fraser-Liggett C."/>
            <person name="Carlton J."/>
        </authorList>
    </citation>
    <scope>NUCLEOTIDE SEQUENCE</scope>
    <source>
        <strain evidence="4">G3</strain>
    </source>
</reference>
<dbReference type="VEuPathDB" id="TrichDB:TVAGG3_0261350"/>
<feature type="domain" description="Myb-like" evidence="2">
    <location>
        <begin position="42"/>
        <end position="88"/>
    </location>
</feature>
<evidence type="ECO:0000256" key="1">
    <source>
        <dbReference type="SAM" id="MobiDB-lite"/>
    </source>
</evidence>
<dbReference type="SMR" id="A2DZR2"/>
<feature type="region of interest" description="Disordered" evidence="1">
    <location>
        <begin position="18"/>
        <end position="37"/>
    </location>
</feature>
<dbReference type="PROSITE" id="PS51294">
    <property type="entry name" value="HTH_MYB"/>
    <property type="match status" value="2"/>
</dbReference>
<dbReference type="GO" id="GO:0000981">
    <property type="term" value="F:DNA-binding transcription factor activity, RNA polymerase II-specific"/>
    <property type="evidence" value="ECO:0000318"/>
    <property type="project" value="GO_Central"/>
</dbReference>
<evidence type="ECO:0000259" key="2">
    <source>
        <dbReference type="PROSITE" id="PS50090"/>
    </source>
</evidence>
<protein>
    <submittedName>
        <fullName evidence="4">Myb-like DNA-binding domain containing protein</fullName>
    </submittedName>
</protein>
<dbReference type="GO" id="GO:0000978">
    <property type="term" value="F:RNA polymerase II cis-regulatory region sequence-specific DNA binding"/>
    <property type="evidence" value="ECO:0000318"/>
    <property type="project" value="GO_Central"/>
</dbReference>
<dbReference type="InterPro" id="IPR017930">
    <property type="entry name" value="Myb_dom"/>
</dbReference>
<evidence type="ECO:0000259" key="3">
    <source>
        <dbReference type="PROSITE" id="PS51294"/>
    </source>
</evidence>
<feature type="domain" description="HTH myb-type" evidence="3">
    <location>
        <begin position="42"/>
        <end position="88"/>
    </location>
</feature>
<organism evidence="4 5">
    <name type="scientific">Trichomonas vaginalis (strain ATCC PRA-98 / G3)</name>
    <dbReference type="NCBI Taxonomy" id="412133"/>
    <lineage>
        <taxon>Eukaryota</taxon>
        <taxon>Metamonada</taxon>
        <taxon>Parabasalia</taxon>
        <taxon>Trichomonadida</taxon>
        <taxon>Trichomonadidae</taxon>
        <taxon>Trichomonas</taxon>
    </lineage>
</organism>
<dbReference type="GO" id="GO:0005634">
    <property type="term" value="C:nucleus"/>
    <property type="evidence" value="ECO:0000318"/>
    <property type="project" value="GO_Central"/>
</dbReference>
<dbReference type="Proteomes" id="UP000001542">
    <property type="component" value="Unassembled WGS sequence"/>
</dbReference>
<feature type="domain" description="Myb-like" evidence="2">
    <location>
        <begin position="89"/>
        <end position="139"/>
    </location>
</feature>
<dbReference type="PROSITE" id="PS50090">
    <property type="entry name" value="MYB_LIKE"/>
    <property type="match status" value="2"/>
</dbReference>
<reference evidence="4" key="2">
    <citation type="journal article" date="2007" name="Science">
        <title>Draft genome sequence of the sexually transmitted pathogen Trichomonas vaginalis.</title>
        <authorList>
            <person name="Carlton J.M."/>
            <person name="Hirt R.P."/>
            <person name="Silva J.C."/>
            <person name="Delcher A.L."/>
            <person name="Schatz M."/>
            <person name="Zhao Q."/>
            <person name="Wortman J.R."/>
            <person name="Bidwell S.L."/>
            <person name="Alsmark U.C.M."/>
            <person name="Besteiro S."/>
            <person name="Sicheritz-Ponten T."/>
            <person name="Noel C.J."/>
            <person name="Dacks J.B."/>
            <person name="Foster P.G."/>
            <person name="Simillion C."/>
            <person name="Van de Peer Y."/>
            <person name="Miranda-Saavedra D."/>
            <person name="Barton G.J."/>
            <person name="Westrop G.D."/>
            <person name="Mueller S."/>
            <person name="Dessi D."/>
            <person name="Fiori P.L."/>
            <person name="Ren Q."/>
            <person name="Paulsen I."/>
            <person name="Zhang H."/>
            <person name="Bastida-Corcuera F.D."/>
            <person name="Simoes-Barbosa A."/>
            <person name="Brown M.T."/>
            <person name="Hayes R.D."/>
            <person name="Mukherjee M."/>
            <person name="Okumura C.Y."/>
            <person name="Schneider R."/>
            <person name="Smith A.J."/>
            <person name="Vanacova S."/>
            <person name="Villalvazo M."/>
            <person name="Haas B.J."/>
            <person name="Pertea M."/>
            <person name="Feldblyum T.V."/>
            <person name="Utterback T.R."/>
            <person name="Shu C.L."/>
            <person name="Osoegawa K."/>
            <person name="de Jong P.J."/>
            <person name="Hrdy I."/>
            <person name="Horvathova L."/>
            <person name="Zubacova Z."/>
            <person name="Dolezal P."/>
            <person name="Malik S.B."/>
            <person name="Logsdon J.M. Jr."/>
            <person name="Henze K."/>
            <person name="Gupta A."/>
            <person name="Wang C.C."/>
            <person name="Dunne R.L."/>
            <person name="Upcroft J.A."/>
            <person name="Upcroft P."/>
            <person name="White O."/>
            <person name="Salzberg S.L."/>
            <person name="Tang P."/>
            <person name="Chiu C.-H."/>
            <person name="Lee Y.-S."/>
            <person name="Embley T.M."/>
            <person name="Coombs G.H."/>
            <person name="Mottram J.C."/>
            <person name="Tachezy J."/>
            <person name="Fraser-Liggett C.M."/>
            <person name="Johnson P.J."/>
        </authorList>
    </citation>
    <scope>NUCLEOTIDE SEQUENCE [LARGE SCALE GENOMIC DNA]</scope>
    <source>
        <strain evidence="4">G3</strain>
    </source>
</reference>
<accession>A2DZR2</accession>
<evidence type="ECO:0000313" key="5">
    <source>
        <dbReference type="Proteomes" id="UP000001542"/>
    </source>
</evidence>
<dbReference type="EMBL" id="DS113275">
    <property type="protein sequence ID" value="EAY14130.1"/>
    <property type="molecule type" value="Genomic_DNA"/>
</dbReference>
<proteinExistence type="predicted"/>
<dbReference type="KEGG" id="tva:4772118"/>
<dbReference type="InterPro" id="IPR001005">
    <property type="entry name" value="SANT/Myb"/>
</dbReference>
<dbReference type="VEuPathDB" id="TrichDB:TVAG_351780"/>
<dbReference type="eggNOG" id="KOG0048">
    <property type="taxonomic scope" value="Eukaryota"/>
</dbReference>
<dbReference type="InterPro" id="IPR009057">
    <property type="entry name" value="Homeodomain-like_sf"/>
</dbReference>
<evidence type="ECO:0000313" key="4">
    <source>
        <dbReference type="EMBL" id="EAY14130.1"/>
    </source>
</evidence>
<dbReference type="Gene3D" id="1.10.10.60">
    <property type="entry name" value="Homeodomain-like"/>
    <property type="match status" value="2"/>
</dbReference>
<dbReference type="RefSeq" id="XP_001326353.1">
    <property type="nucleotide sequence ID" value="XM_001326318.1"/>
</dbReference>
<keyword evidence="4" id="KW-0238">DNA-binding</keyword>
<gene>
    <name evidence="4" type="ORF">TVAG_351780</name>
</gene>
<dbReference type="OrthoDB" id="2143914at2759"/>
<dbReference type="Pfam" id="PF13921">
    <property type="entry name" value="Myb_DNA-bind_6"/>
    <property type="match status" value="1"/>
</dbReference>
<name>A2DZR2_TRIV3</name>
<dbReference type="CDD" id="cd00167">
    <property type="entry name" value="SANT"/>
    <property type="match status" value="2"/>
</dbReference>
<dbReference type="InterPro" id="IPR050560">
    <property type="entry name" value="MYB_TF"/>
</dbReference>
<dbReference type="STRING" id="5722.A2DZR2"/>
<dbReference type="PANTHER" id="PTHR45614:SF253">
    <property type="entry name" value="CHROMOSOME UNDETERMINED SCAFFOLD_38, WHOLE GENOME SHOTGUN SEQUENCE"/>
    <property type="match status" value="1"/>
</dbReference>
<dbReference type="PANTHER" id="PTHR45614">
    <property type="entry name" value="MYB PROTEIN-RELATED"/>
    <property type="match status" value="1"/>
</dbReference>
<feature type="domain" description="HTH myb-type" evidence="3">
    <location>
        <begin position="89"/>
        <end position="143"/>
    </location>
</feature>
<dbReference type="SUPFAM" id="SSF46689">
    <property type="entry name" value="Homeodomain-like"/>
    <property type="match status" value="1"/>
</dbReference>
<dbReference type="AlphaFoldDB" id="A2DZR2"/>
<dbReference type="SMART" id="SM00717">
    <property type="entry name" value="SANT"/>
    <property type="match status" value="2"/>
</dbReference>
<keyword evidence="5" id="KW-1185">Reference proteome</keyword>